<reference evidence="1" key="1">
    <citation type="submission" date="2021-08" db="EMBL/GenBank/DDBJ databases">
        <title>Hoeflea bacterium WL0058 sp. nov., isolated from the sediment.</title>
        <authorList>
            <person name="Wang L."/>
            <person name="Zhang D."/>
        </authorList>
    </citation>
    <scope>NUCLEOTIDE SEQUENCE</scope>
    <source>
        <strain evidence="1">WL0058</strain>
    </source>
</reference>
<comment type="caution">
    <text evidence="1">The sequence shown here is derived from an EMBL/GenBank/DDBJ whole genome shotgun (WGS) entry which is preliminary data.</text>
</comment>
<dbReference type="Proteomes" id="UP001196509">
    <property type="component" value="Unassembled WGS sequence"/>
</dbReference>
<protein>
    <submittedName>
        <fullName evidence="1">Uncharacterized protein</fullName>
    </submittedName>
</protein>
<proteinExistence type="predicted"/>
<gene>
    <name evidence="1" type="ORF">K1W69_17410</name>
</gene>
<name>A0AAE3D2W2_9HYPH</name>
<keyword evidence="2" id="KW-1185">Reference proteome</keyword>
<dbReference type="RefSeq" id="WP_220229694.1">
    <property type="nucleotide sequence ID" value="NZ_JAICBX010000003.1"/>
</dbReference>
<organism evidence="1 2">
    <name type="scientific">Flavimaribacter sediminis</name>
    <dbReference type="NCBI Taxonomy" id="2865987"/>
    <lineage>
        <taxon>Bacteria</taxon>
        <taxon>Pseudomonadati</taxon>
        <taxon>Pseudomonadota</taxon>
        <taxon>Alphaproteobacteria</taxon>
        <taxon>Hyphomicrobiales</taxon>
        <taxon>Rhizobiaceae</taxon>
        <taxon>Flavimaribacter</taxon>
    </lineage>
</organism>
<evidence type="ECO:0000313" key="2">
    <source>
        <dbReference type="Proteomes" id="UP001196509"/>
    </source>
</evidence>
<sequence>METLTAGDHVIVQVTPAFGEPRNRRGEVFADRDGATKIQVRPPHAPARPYTVEAVNARRV</sequence>
<evidence type="ECO:0000313" key="1">
    <source>
        <dbReference type="EMBL" id="MBW8638978.1"/>
    </source>
</evidence>
<dbReference type="AlphaFoldDB" id="A0AAE3D2W2"/>
<accession>A0AAE3D2W2</accession>
<dbReference type="EMBL" id="JAICBX010000003">
    <property type="protein sequence ID" value="MBW8638978.1"/>
    <property type="molecule type" value="Genomic_DNA"/>
</dbReference>